<evidence type="ECO:0000313" key="10">
    <source>
        <dbReference type="Proteomes" id="UP001139447"/>
    </source>
</evidence>
<dbReference type="GO" id="GO:0005886">
    <property type="term" value="C:plasma membrane"/>
    <property type="evidence" value="ECO:0007669"/>
    <property type="project" value="UniProtKB-SubCell"/>
</dbReference>
<keyword evidence="4 7" id="KW-0812">Transmembrane</keyword>
<dbReference type="Pfam" id="PF03458">
    <property type="entry name" value="Gly_transporter"/>
    <property type="match status" value="2"/>
</dbReference>
<comment type="caution">
    <text evidence="9">The sequence shown here is derived from an EMBL/GenBank/DDBJ whole genome shotgun (WGS) entry which is preliminary data.</text>
</comment>
<gene>
    <name evidence="9" type="ORF">MMF98_17940</name>
</gene>
<keyword evidence="6 7" id="KW-0472">Membrane</keyword>
<accession>A0A9X1W389</accession>
<evidence type="ECO:0000256" key="2">
    <source>
        <dbReference type="ARBA" id="ARBA00008193"/>
    </source>
</evidence>
<protein>
    <submittedName>
        <fullName evidence="9">Trimeric intracellular cation channel family protein</fullName>
    </submittedName>
</protein>
<evidence type="ECO:0000313" key="9">
    <source>
        <dbReference type="EMBL" id="MCJ0765098.1"/>
    </source>
</evidence>
<dbReference type="AlphaFoldDB" id="A0A9X1W389"/>
<feature type="transmembrane region" description="Helical" evidence="7">
    <location>
        <begin position="12"/>
        <end position="33"/>
    </location>
</feature>
<dbReference type="PANTHER" id="PTHR30506:SF3">
    <property type="entry name" value="UPF0126 INNER MEMBRANE PROTEIN YADS-RELATED"/>
    <property type="match status" value="1"/>
</dbReference>
<feature type="transmembrane region" description="Helical" evidence="7">
    <location>
        <begin position="39"/>
        <end position="61"/>
    </location>
</feature>
<feature type="transmembrane region" description="Helical" evidence="7">
    <location>
        <begin position="183"/>
        <end position="204"/>
    </location>
</feature>
<evidence type="ECO:0000256" key="6">
    <source>
        <dbReference type="ARBA" id="ARBA00023136"/>
    </source>
</evidence>
<feature type="transmembrane region" description="Helical" evidence="7">
    <location>
        <begin position="158"/>
        <end position="176"/>
    </location>
</feature>
<feature type="domain" description="Glycine transporter" evidence="8">
    <location>
        <begin position="100"/>
        <end position="174"/>
    </location>
</feature>
<evidence type="ECO:0000256" key="5">
    <source>
        <dbReference type="ARBA" id="ARBA00022989"/>
    </source>
</evidence>
<dbReference type="Proteomes" id="UP001139447">
    <property type="component" value="Unassembled WGS sequence"/>
</dbReference>
<organism evidence="9 10">
    <name type="scientific">Variovorax terrae</name>
    <dbReference type="NCBI Taxonomy" id="2923278"/>
    <lineage>
        <taxon>Bacteria</taxon>
        <taxon>Pseudomonadati</taxon>
        <taxon>Pseudomonadota</taxon>
        <taxon>Betaproteobacteria</taxon>
        <taxon>Burkholderiales</taxon>
        <taxon>Comamonadaceae</taxon>
        <taxon>Variovorax</taxon>
    </lineage>
</organism>
<keyword evidence="5 7" id="KW-1133">Transmembrane helix</keyword>
<evidence type="ECO:0000256" key="7">
    <source>
        <dbReference type="SAM" id="Phobius"/>
    </source>
</evidence>
<keyword evidence="3" id="KW-1003">Cell membrane</keyword>
<evidence type="ECO:0000256" key="4">
    <source>
        <dbReference type="ARBA" id="ARBA00022692"/>
    </source>
</evidence>
<evidence type="ECO:0000256" key="3">
    <source>
        <dbReference type="ARBA" id="ARBA00022475"/>
    </source>
</evidence>
<proteinExistence type="inferred from homology"/>
<dbReference type="EMBL" id="JALGBI010000002">
    <property type="protein sequence ID" value="MCJ0765098.1"/>
    <property type="molecule type" value="Genomic_DNA"/>
</dbReference>
<feature type="domain" description="Glycine transporter" evidence="8">
    <location>
        <begin position="14"/>
        <end position="88"/>
    </location>
</feature>
<reference evidence="9" key="1">
    <citation type="submission" date="2022-03" db="EMBL/GenBank/DDBJ databases">
        <authorList>
            <person name="Woo C.Y."/>
        </authorList>
    </citation>
    <scope>NUCLEOTIDE SEQUENCE</scope>
    <source>
        <strain evidence="9">CYS-02</strain>
    </source>
</reference>
<feature type="transmembrane region" description="Helical" evidence="7">
    <location>
        <begin position="98"/>
        <end position="118"/>
    </location>
</feature>
<comment type="subcellular location">
    <subcellularLocation>
        <location evidence="1">Cell membrane</location>
        <topology evidence="1">Multi-pass membrane protein</topology>
    </subcellularLocation>
</comment>
<feature type="transmembrane region" description="Helical" evidence="7">
    <location>
        <begin position="73"/>
        <end position="92"/>
    </location>
</feature>
<sequence>MHGVSHPLGRKVFYWLDLLGVAVFAVSGTLAAGYAGLDLLGVVVIAALTAIGGGTLRDLLMGRHPVFWMRDPNPLYVILLTALLTMLYVRVYPPPMGTLLWADALGLALFALSGAQIAEAARLPALVVVLMGTMSGAAGGVLRDVLTAKVPLLLRGDIYATAAIAGIALYLLLQAVGVRRPWAFGFGLATVAAMRGCAIVWPLHLPVFRL</sequence>
<name>A0A9X1W389_9BURK</name>
<keyword evidence="10" id="KW-1185">Reference proteome</keyword>
<comment type="similarity">
    <text evidence="2">Belongs to the UPF0126 family.</text>
</comment>
<dbReference type="RefSeq" id="WP_243308171.1">
    <property type="nucleotide sequence ID" value="NZ_JALGBI010000002.1"/>
</dbReference>
<feature type="transmembrane region" description="Helical" evidence="7">
    <location>
        <begin position="125"/>
        <end position="146"/>
    </location>
</feature>
<evidence type="ECO:0000256" key="1">
    <source>
        <dbReference type="ARBA" id="ARBA00004651"/>
    </source>
</evidence>
<evidence type="ECO:0000259" key="8">
    <source>
        <dbReference type="Pfam" id="PF03458"/>
    </source>
</evidence>
<dbReference type="InterPro" id="IPR005115">
    <property type="entry name" value="Gly_transporter"/>
</dbReference>
<dbReference type="PANTHER" id="PTHR30506">
    <property type="entry name" value="INNER MEMBRANE PROTEIN"/>
    <property type="match status" value="1"/>
</dbReference>